<proteinExistence type="predicted"/>
<accession>A0A381SCT9</accession>
<name>A0A381SCT9_9ZZZZ</name>
<protein>
    <submittedName>
        <fullName evidence="1">Uncharacterized protein</fullName>
    </submittedName>
</protein>
<sequence length="49" mass="5589">MKTISSILLLYKDFLNGVPGNIPTITQTKIVMWELEHIIRINSCVLAPY</sequence>
<dbReference type="AlphaFoldDB" id="A0A381SCT9"/>
<organism evidence="1">
    <name type="scientific">marine metagenome</name>
    <dbReference type="NCBI Taxonomy" id="408172"/>
    <lineage>
        <taxon>unclassified sequences</taxon>
        <taxon>metagenomes</taxon>
        <taxon>ecological metagenomes</taxon>
    </lineage>
</organism>
<evidence type="ECO:0000313" key="1">
    <source>
        <dbReference type="EMBL" id="SVA00047.1"/>
    </source>
</evidence>
<gene>
    <name evidence="1" type="ORF">METZ01_LOCUS52901</name>
</gene>
<dbReference type="EMBL" id="UINC01002763">
    <property type="protein sequence ID" value="SVA00047.1"/>
    <property type="molecule type" value="Genomic_DNA"/>
</dbReference>
<reference evidence="1" key="1">
    <citation type="submission" date="2018-05" db="EMBL/GenBank/DDBJ databases">
        <authorList>
            <person name="Lanie J.A."/>
            <person name="Ng W.-L."/>
            <person name="Kazmierczak K.M."/>
            <person name="Andrzejewski T.M."/>
            <person name="Davidsen T.M."/>
            <person name="Wayne K.J."/>
            <person name="Tettelin H."/>
            <person name="Glass J.I."/>
            <person name="Rusch D."/>
            <person name="Podicherti R."/>
            <person name="Tsui H.-C.T."/>
            <person name="Winkler M.E."/>
        </authorList>
    </citation>
    <scope>NUCLEOTIDE SEQUENCE</scope>
</reference>